<dbReference type="Gene3D" id="2.170.120.12">
    <property type="entry name" value="DNA-directed RNA polymerase, insert domain"/>
    <property type="match status" value="1"/>
</dbReference>
<dbReference type="GO" id="GO:0000428">
    <property type="term" value="C:DNA-directed RNA polymerase complex"/>
    <property type="evidence" value="ECO:0007669"/>
    <property type="project" value="UniProtKB-KW"/>
</dbReference>
<evidence type="ECO:0000313" key="4">
    <source>
        <dbReference type="Proteomes" id="UP000436088"/>
    </source>
</evidence>
<dbReference type="InterPro" id="IPR019557">
    <property type="entry name" value="AminoTfrase-like_pln_mobile"/>
</dbReference>
<evidence type="ECO:0000313" key="3">
    <source>
        <dbReference type="EMBL" id="KAE8710966.1"/>
    </source>
</evidence>
<reference evidence="3" key="1">
    <citation type="submission" date="2019-09" db="EMBL/GenBank/DDBJ databases">
        <title>Draft genome information of white flower Hibiscus syriacus.</title>
        <authorList>
            <person name="Kim Y.-M."/>
        </authorList>
    </citation>
    <scope>NUCLEOTIDE SEQUENCE [LARGE SCALE GENOMIC DNA]</scope>
    <source>
        <strain evidence="3">YM2019G1</strain>
    </source>
</reference>
<dbReference type="Pfam" id="PF10536">
    <property type="entry name" value="PMD"/>
    <property type="match status" value="2"/>
</dbReference>
<feature type="region of interest" description="Disordered" evidence="1">
    <location>
        <begin position="743"/>
        <end position="783"/>
    </location>
</feature>
<feature type="region of interest" description="Disordered" evidence="1">
    <location>
        <begin position="294"/>
        <end position="321"/>
    </location>
</feature>
<comment type="caution">
    <text evidence="3">The sequence shown here is derived from an EMBL/GenBank/DDBJ whole genome shotgun (WGS) entry which is preliminary data.</text>
</comment>
<gene>
    <name evidence="3" type="ORF">F3Y22_tig00110318pilonHSYRG00220</name>
</gene>
<dbReference type="SUPFAM" id="SSF56553">
    <property type="entry name" value="Insert subdomain of RNA polymerase alpha subunit"/>
    <property type="match status" value="1"/>
</dbReference>
<evidence type="ECO:0000259" key="2">
    <source>
        <dbReference type="Pfam" id="PF10536"/>
    </source>
</evidence>
<organism evidence="3 4">
    <name type="scientific">Hibiscus syriacus</name>
    <name type="common">Rose of Sharon</name>
    <dbReference type="NCBI Taxonomy" id="106335"/>
    <lineage>
        <taxon>Eukaryota</taxon>
        <taxon>Viridiplantae</taxon>
        <taxon>Streptophyta</taxon>
        <taxon>Embryophyta</taxon>
        <taxon>Tracheophyta</taxon>
        <taxon>Spermatophyta</taxon>
        <taxon>Magnoliopsida</taxon>
        <taxon>eudicotyledons</taxon>
        <taxon>Gunneridae</taxon>
        <taxon>Pentapetalae</taxon>
        <taxon>rosids</taxon>
        <taxon>malvids</taxon>
        <taxon>Malvales</taxon>
        <taxon>Malvaceae</taxon>
        <taxon>Malvoideae</taxon>
        <taxon>Hibiscus</taxon>
    </lineage>
</organism>
<dbReference type="AlphaFoldDB" id="A0A6A3B2L4"/>
<dbReference type="InterPro" id="IPR036643">
    <property type="entry name" value="RNApol_insert_sf"/>
</dbReference>
<evidence type="ECO:0000256" key="1">
    <source>
        <dbReference type="SAM" id="MobiDB-lite"/>
    </source>
</evidence>
<feature type="region of interest" description="Disordered" evidence="1">
    <location>
        <begin position="682"/>
        <end position="715"/>
    </location>
</feature>
<keyword evidence="3" id="KW-0804">Transcription</keyword>
<feature type="compositionally biased region" description="Basic and acidic residues" evidence="1">
    <location>
        <begin position="294"/>
        <end position="305"/>
    </location>
</feature>
<keyword evidence="4" id="KW-1185">Reference proteome</keyword>
<name>A0A6A3B2L4_HIBSY</name>
<accession>A0A6A3B2L4</accession>
<dbReference type="PANTHER" id="PTHR46033:SF8">
    <property type="entry name" value="PROTEIN MAINTENANCE OF MERISTEMS-LIKE"/>
    <property type="match status" value="1"/>
</dbReference>
<protein>
    <submittedName>
        <fullName evidence="3">DNA-directed RNA polymerases II, IV and V subunit 3</fullName>
    </submittedName>
</protein>
<dbReference type="EMBL" id="VEPZ02000926">
    <property type="protein sequence ID" value="KAE8710966.1"/>
    <property type="molecule type" value="Genomic_DNA"/>
</dbReference>
<proteinExistence type="predicted"/>
<dbReference type="InterPro" id="IPR044824">
    <property type="entry name" value="MAIN-like"/>
</dbReference>
<feature type="compositionally biased region" description="Basic residues" evidence="1">
    <location>
        <begin position="763"/>
        <end position="783"/>
    </location>
</feature>
<keyword evidence="3" id="KW-0240">DNA-directed RNA polymerase</keyword>
<sequence length="783" mass="89824">MIAEVPTIAIDLIKFKGNSSILNDQLIAHQLSLIPLTSERAMSMQFSRDCDACDSDGQFEFCSVEFHLRAKCMNDQTLDVTSNDLYSYDHMVVPVNFTDSAGYNFSKQRYLGLKFSEVAMHARRPTRLHAQRPGRSPCMPCDLPTNDLHAHARPTTSMHAHACPTTSMHAHLAKGHHAMHVQLAKGHHAVHAWTEQCWWFRHGPGRGWSLCRATWHASGRPMPLPHFAASASLVPCSVKSAALLQQHGREINCIIAALIAALLQPVNVNRPPIIEAIPVVVLYIGWMAIKRERKGENSKGEDSREKRRKKKGRAQHREDEQRVLRHRLHKVPKPHRLIEENLQEAGFWYVTFVRDYKLVPGLISALIERWRPETHTFHLPCGECTITLEDVALQLGVQTNGMPVVMSHEFNNVAQLCSLFLGKTPVPPECKGWRVRLSWLKNEFQLQPNSNIAGDRRLAFLYREMCKASLVVNDNNTAEIGGCLLLLQSWAWHRLPFLTPISRTAVDFPLAGRWRHKIEGTGLVHNNIKEFRLKIDIKAKKEFNWRPYMNGEILALIPHDILDGFQYWCAVTPLINFAFVEIQFGDRVLRQFHFHQPIPRSPWDHDLLQILDGRRQNHAIYINAWNNRASFMPILDDIQDDDFNFETSAYLAYFLDNGKPFLTTIVERRQFLRFKKRFGKAEYSLPSGSGGSSQQPEAEMTDVDNSAPQPFGDAYIPEFVQPDASIYSPMFSSTYDFEHMSVQMPPTNEEDGYHTPEQPQRPQRIRRPPQHYHSTTPRHRQQL</sequence>
<dbReference type="GO" id="GO:0010073">
    <property type="term" value="P:meristem maintenance"/>
    <property type="evidence" value="ECO:0007669"/>
    <property type="project" value="InterPro"/>
</dbReference>
<feature type="domain" description="Aminotransferase-like plant mobile" evidence="2">
    <location>
        <begin position="458"/>
        <end position="653"/>
    </location>
</feature>
<dbReference type="PANTHER" id="PTHR46033">
    <property type="entry name" value="PROTEIN MAIN-LIKE 2"/>
    <property type="match status" value="1"/>
</dbReference>
<dbReference type="Proteomes" id="UP000436088">
    <property type="component" value="Unassembled WGS sequence"/>
</dbReference>
<feature type="domain" description="Aminotransferase-like plant mobile" evidence="2">
    <location>
        <begin position="346"/>
        <end position="446"/>
    </location>
</feature>